<dbReference type="OrthoDB" id="9801735at2"/>
<dbReference type="RefSeq" id="WP_092428705.1">
    <property type="nucleotide sequence ID" value="NZ_FOXM01000003.1"/>
</dbReference>
<dbReference type="InterPro" id="IPR029069">
    <property type="entry name" value="HotDog_dom_sf"/>
</dbReference>
<sequence length="152" mass="16371">MTTIFSSAAELLAAEGQDLGATDWLQIDQARVNLFAEATGDHQWIHVDPERAASGPFGGCIAHGYLTLSLVNLFLPQLIEVDNLRMGVNYGCDRVRFPAAVKVGARVRGRAEIVRVEAIGAAVQATVRVSVEIEGGDRPGCVVDTISRYTFN</sequence>
<proteinExistence type="predicted"/>
<dbReference type="AlphaFoldDB" id="A0A1I5QWN6"/>
<dbReference type="PANTHER" id="PTHR42993:SF1">
    <property type="entry name" value="MAOC-LIKE DEHYDRATASE DOMAIN-CONTAINING PROTEIN"/>
    <property type="match status" value="1"/>
</dbReference>
<dbReference type="Gene3D" id="3.10.129.10">
    <property type="entry name" value="Hotdog Thioesterase"/>
    <property type="match status" value="1"/>
</dbReference>
<dbReference type="InterPro" id="IPR002539">
    <property type="entry name" value="MaoC-like_dom"/>
</dbReference>
<dbReference type="InterPro" id="IPR039375">
    <property type="entry name" value="NodN-like"/>
</dbReference>
<organism evidence="2 3">
    <name type="scientific">Geopseudomonas sagittaria</name>
    <dbReference type="NCBI Taxonomy" id="1135990"/>
    <lineage>
        <taxon>Bacteria</taxon>
        <taxon>Pseudomonadati</taxon>
        <taxon>Pseudomonadota</taxon>
        <taxon>Gammaproteobacteria</taxon>
        <taxon>Pseudomonadales</taxon>
        <taxon>Pseudomonadaceae</taxon>
        <taxon>Geopseudomonas</taxon>
    </lineage>
</organism>
<protein>
    <submittedName>
        <fullName evidence="2">Acyl dehydratase</fullName>
    </submittedName>
</protein>
<dbReference type="CDD" id="cd03450">
    <property type="entry name" value="NodN"/>
    <property type="match status" value="1"/>
</dbReference>
<reference evidence="3" key="1">
    <citation type="submission" date="2016-10" db="EMBL/GenBank/DDBJ databases">
        <authorList>
            <person name="Varghese N."/>
            <person name="Submissions S."/>
        </authorList>
    </citation>
    <scope>NUCLEOTIDE SEQUENCE [LARGE SCALE GENOMIC DNA]</scope>
    <source>
        <strain evidence="3">JCM 18195</strain>
    </source>
</reference>
<name>A0A1I5QWN6_9GAMM</name>
<evidence type="ECO:0000313" key="3">
    <source>
        <dbReference type="Proteomes" id="UP000243084"/>
    </source>
</evidence>
<dbReference type="EMBL" id="FOXM01000003">
    <property type="protein sequence ID" value="SFP50461.1"/>
    <property type="molecule type" value="Genomic_DNA"/>
</dbReference>
<dbReference type="SUPFAM" id="SSF54637">
    <property type="entry name" value="Thioesterase/thiol ester dehydrase-isomerase"/>
    <property type="match status" value="1"/>
</dbReference>
<dbReference type="Proteomes" id="UP000243084">
    <property type="component" value="Unassembled WGS sequence"/>
</dbReference>
<feature type="domain" description="MaoC-like" evidence="1">
    <location>
        <begin position="14"/>
        <end position="131"/>
    </location>
</feature>
<evidence type="ECO:0000313" key="2">
    <source>
        <dbReference type="EMBL" id="SFP50461.1"/>
    </source>
</evidence>
<keyword evidence="3" id="KW-1185">Reference proteome</keyword>
<evidence type="ECO:0000259" key="1">
    <source>
        <dbReference type="Pfam" id="PF01575"/>
    </source>
</evidence>
<gene>
    <name evidence="2" type="ORF">SAMN05216229_10328</name>
</gene>
<dbReference type="PANTHER" id="PTHR42993">
    <property type="entry name" value="MAOC-LIKE DEHYDRATASE DOMAIN-CONTAINING PROTEIN"/>
    <property type="match status" value="1"/>
</dbReference>
<accession>A0A1I5QWN6</accession>
<dbReference type="Pfam" id="PF01575">
    <property type="entry name" value="MaoC_dehydratas"/>
    <property type="match status" value="1"/>
</dbReference>